<proteinExistence type="predicted"/>
<feature type="region of interest" description="Disordered" evidence="1">
    <location>
        <begin position="2706"/>
        <end position="2806"/>
    </location>
</feature>
<dbReference type="PANTHER" id="PTHR12295:SF30">
    <property type="entry name" value="PROTEIN FURRY"/>
    <property type="match status" value="1"/>
</dbReference>
<feature type="compositionally biased region" description="Gly residues" evidence="1">
    <location>
        <begin position="2484"/>
        <end position="2495"/>
    </location>
</feature>
<feature type="region of interest" description="Disordered" evidence="1">
    <location>
        <begin position="2377"/>
        <end position="2396"/>
    </location>
</feature>
<feature type="compositionally biased region" description="Polar residues" evidence="1">
    <location>
        <begin position="2576"/>
        <end position="2595"/>
    </location>
</feature>
<reference evidence="5" key="2">
    <citation type="submission" date="2023-07" db="EMBL/GenBank/DDBJ databases">
        <authorList>
            <consortium name="Lawrence Berkeley National Laboratory"/>
            <person name="Haridas S."/>
            <person name="Hensen N."/>
            <person name="Bonometti L."/>
            <person name="Westerberg I."/>
            <person name="Brannstrom I.O."/>
            <person name="Guillou S."/>
            <person name="Cros-Aarteil S."/>
            <person name="Calhoun S."/>
            <person name="Kuo A."/>
            <person name="Mondo S."/>
            <person name="Pangilinan J."/>
            <person name="Riley R."/>
            <person name="LaButti K."/>
            <person name="Andreopoulos B."/>
            <person name="Lipzen A."/>
            <person name="Chen C."/>
            <person name="Yanf M."/>
            <person name="Daum C."/>
            <person name="Ng V."/>
            <person name="Clum A."/>
            <person name="Steindorff A."/>
            <person name="Ohm R."/>
            <person name="Martin F."/>
            <person name="Silar P."/>
            <person name="Natvig D."/>
            <person name="Lalanne C."/>
            <person name="Gautier V."/>
            <person name="Ament-velasquez S.L."/>
            <person name="Kruys A."/>
            <person name="Hutchinson M.I."/>
            <person name="Powell A.J."/>
            <person name="Barry K."/>
            <person name="Miller A.N."/>
            <person name="Grigoriev I.V."/>
            <person name="Debuchy R."/>
            <person name="Gladieux P."/>
            <person name="Thoren M.H."/>
            <person name="Johannesson H."/>
        </authorList>
    </citation>
    <scope>NUCLEOTIDE SEQUENCE</scope>
    <source>
        <strain evidence="5">FGSC 1904</strain>
    </source>
</reference>
<feature type="domain" description="Cell morphogenesis central region" evidence="4">
    <location>
        <begin position="985"/>
        <end position="1467"/>
    </location>
</feature>
<feature type="domain" description="Cell morphogenesis protein C-terminal" evidence="3">
    <location>
        <begin position="1991"/>
        <end position="2241"/>
    </location>
</feature>
<dbReference type="InterPro" id="IPR025614">
    <property type="entry name" value="Cell_morpho_N"/>
</dbReference>
<feature type="domain" description="Cell morphogenesis central region" evidence="4">
    <location>
        <begin position="1777"/>
        <end position="1940"/>
    </location>
</feature>
<feature type="region of interest" description="Disordered" evidence="1">
    <location>
        <begin position="1178"/>
        <end position="1197"/>
    </location>
</feature>
<evidence type="ECO:0000313" key="5">
    <source>
        <dbReference type="EMBL" id="KAK3400073.1"/>
    </source>
</evidence>
<feature type="region of interest" description="Disordered" evidence="1">
    <location>
        <begin position="301"/>
        <end position="341"/>
    </location>
</feature>
<feature type="region of interest" description="Disordered" evidence="1">
    <location>
        <begin position="2548"/>
        <end position="2691"/>
    </location>
</feature>
<organism evidence="5 6">
    <name type="scientific">Sordaria brevicollis</name>
    <dbReference type="NCBI Taxonomy" id="83679"/>
    <lineage>
        <taxon>Eukaryota</taxon>
        <taxon>Fungi</taxon>
        <taxon>Dikarya</taxon>
        <taxon>Ascomycota</taxon>
        <taxon>Pezizomycotina</taxon>
        <taxon>Sordariomycetes</taxon>
        <taxon>Sordariomycetidae</taxon>
        <taxon>Sordariales</taxon>
        <taxon>Sordariaceae</taxon>
        <taxon>Sordaria</taxon>
    </lineage>
</organism>
<feature type="region of interest" description="Disordered" evidence="1">
    <location>
        <begin position="2484"/>
        <end position="2513"/>
    </location>
</feature>
<evidence type="ECO:0000313" key="6">
    <source>
        <dbReference type="Proteomes" id="UP001281003"/>
    </source>
</evidence>
<feature type="compositionally biased region" description="Polar residues" evidence="1">
    <location>
        <begin position="141"/>
        <end position="158"/>
    </location>
</feature>
<gene>
    <name evidence="5" type="ORF">B0T20DRAFT_391611</name>
</gene>
<dbReference type="InterPro" id="IPR029473">
    <property type="entry name" value="MOR2-PAG1_mid"/>
</dbReference>
<evidence type="ECO:0000256" key="1">
    <source>
        <dbReference type="SAM" id="MobiDB-lite"/>
    </source>
</evidence>
<dbReference type="GO" id="GO:0030427">
    <property type="term" value="C:site of polarized growth"/>
    <property type="evidence" value="ECO:0007669"/>
    <property type="project" value="TreeGrafter"/>
</dbReference>
<reference evidence="5" key="1">
    <citation type="journal article" date="2023" name="Mol. Phylogenet. Evol.">
        <title>Genome-scale phylogeny and comparative genomics of the fungal order Sordariales.</title>
        <authorList>
            <person name="Hensen N."/>
            <person name="Bonometti L."/>
            <person name="Westerberg I."/>
            <person name="Brannstrom I.O."/>
            <person name="Guillou S."/>
            <person name="Cros-Aarteil S."/>
            <person name="Calhoun S."/>
            <person name="Haridas S."/>
            <person name="Kuo A."/>
            <person name="Mondo S."/>
            <person name="Pangilinan J."/>
            <person name="Riley R."/>
            <person name="LaButti K."/>
            <person name="Andreopoulos B."/>
            <person name="Lipzen A."/>
            <person name="Chen C."/>
            <person name="Yan M."/>
            <person name="Daum C."/>
            <person name="Ng V."/>
            <person name="Clum A."/>
            <person name="Steindorff A."/>
            <person name="Ohm R.A."/>
            <person name="Martin F."/>
            <person name="Silar P."/>
            <person name="Natvig D.O."/>
            <person name="Lalanne C."/>
            <person name="Gautier V."/>
            <person name="Ament-Velasquez S.L."/>
            <person name="Kruys A."/>
            <person name="Hutchinson M.I."/>
            <person name="Powell A.J."/>
            <person name="Barry K."/>
            <person name="Miller A.N."/>
            <person name="Grigoriev I.V."/>
            <person name="Debuchy R."/>
            <person name="Gladieux P."/>
            <person name="Hiltunen Thoren M."/>
            <person name="Johannesson H."/>
        </authorList>
    </citation>
    <scope>NUCLEOTIDE SEQUENCE</scope>
    <source>
        <strain evidence="5">FGSC 1904</strain>
    </source>
</reference>
<dbReference type="PANTHER" id="PTHR12295">
    <property type="entry name" value="FURRY-RELATED"/>
    <property type="match status" value="1"/>
</dbReference>
<evidence type="ECO:0000259" key="3">
    <source>
        <dbReference type="Pfam" id="PF14225"/>
    </source>
</evidence>
<feature type="region of interest" description="Disordered" evidence="1">
    <location>
        <begin position="128"/>
        <end position="217"/>
    </location>
</feature>
<dbReference type="Pfam" id="PF14228">
    <property type="entry name" value="MOR2-PAG1_mid"/>
    <property type="match status" value="3"/>
</dbReference>
<feature type="region of interest" description="Disordered" evidence="1">
    <location>
        <begin position="25"/>
        <end position="85"/>
    </location>
</feature>
<feature type="domain" description="Cell morphogenesis central region" evidence="4">
    <location>
        <begin position="1470"/>
        <end position="1705"/>
    </location>
</feature>
<comment type="caution">
    <text evidence="5">The sequence shown here is derived from an EMBL/GenBank/DDBJ whole genome shotgun (WGS) entry which is preliminary data.</text>
</comment>
<accession>A0AAE0UDH4</accession>
<dbReference type="Proteomes" id="UP001281003">
    <property type="component" value="Unassembled WGS sequence"/>
</dbReference>
<name>A0AAE0UDH4_SORBR</name>
<evidence type="ECO:0000259" key="4">
    <source>
        <dbReference type="Pfam" id="PF14228"/>
    </source>
</evidence>
<dbReference type="EMBL" id="JAUTDP010000004">
    <property type="protein sequence ID" value="KAK3400073.1"/>
    <property type="molecule type" value="Genomic_DNA"/>
</dbReference>
<feature type="compositionally biased region" description="Low complexity" evidence="1">
    <location>
        <begin position="2736"/>
        <end position="2759"/>
    </location>
</feature>
<dbReference type="Pfam" id="PF14225">
    <property type="entry name" value="MOR2-PAG1_C"/>
    <property type="match status" value="1"/>
</dbReference>
<dbReference type="GO" id="GO:0005938">
    <property type="term" value="C:cell cortex"/>
    <property type="evidence" value="ECO:0007669"/>
    <property type="project" value="TreeGrafter"/>
</dbReference>
<keyword evidence="6" id="KW-1185">Reference proteome</keyword>
<feature type="compositionally biased region" description="Polar residues" evidence="1">
    <location>
        <begin position="326"/>
        <end position="340"/>
    </location>
</feature>
<feature type="compositionally biased region" description="Basic and acidic residues" evidence="1">
    <location>
        <begin position="128"/>
        <end position="140"/>
    </location>
</feature>
<feature type="compositionally biased region" description="Low complexity" evidence="1">
    <location>
        <begin position="2616"/>
        <end position="2637"/>
    </location>
</feature>
<feature type="compositionally biased region" description="Basic residues" evidence="1">
    <location>
        <begin position="2725"/>
        <end position="2735"/>
    </location>
</feature>
<sequence length="2806" mass="310071">MAPSQTLPSDHEPLNFSPRTIARLEEEDGNTDWQRTLRPLAPDSRSVAHSRESSLEKLQWSASSTIRAHAPQRLADPKPSSYGHHRQTSIVHGIGIQHSRNGSLASNHSSPLSPQMIAAAGAGISPDRADLHGYSRKETDGSSIGSRPQTALSGTTAASVPVIPERTSSAAAMNDSAGHGGQTGTHRKPERMASGRSRRDHPHHHSHSSRHRDDPKTVGDYALHVLLTSFIAKAEEKLTEITSIPVHEPEPHVEQICGPGVDTTFDQSIVALGHISKEKPKPLIDAMMLWRKHKSDAANEAREARSQLHQARSNLPGGALQRRNTEPVQTTGGPTNSDQPVVQHAGQADIAQTVAVAERRSTVSIYILCRVLLEVFNQSTLACITPEMEDKLEKIIFVQLKSTEPDSLLASPLKLANWNLFAQLLGAMSELSFTSVADRFINDLERSMQELNTKIPTGGRDVESRIELILIGMKHLRIKISPPDAWERSCNFLISLGKLFNVSHGQKVKAAFCQVLEMLVLPIAATASSNDLAYPKWKEVVATITPRLAQLFMRPRHWTYSFALTATMLCADMPENFGSQWMQLIYPLNNKLQDRVTRPLCLQAISRLLWTYLYRTNDSVPNSTRKLDEVIKIALPNTKRAFSAADLSVTEPLVQIIRLIGYKNPEYCFRNIIFPLVNADQFASNKDLKIEFLDPDRMVVGIHAFLAVMGDLEKGEQGKPPFPLDYTYSASLMDRVSIFSVLASPHSSLAATPALGAEEERLSKPVQVSVISDTVKDYYSRFCEILGKIAIICDNTFGGQAALDEKFKDEKFNSPGPKTPMTDTFKFSSRRDDQQNAYEQKQAFYELFHVAVEALPRCLSADVPFNTLINLLCTGTAHVQSNIARSSAQSLKAIARQSHAQQVTMGFARFIFNFDDRYSTMSDGGMLGPGHIEKTLMLYVELLHIWIDEIRQKTKEAEAESDDPGGADKRGIKLDLSGIWAEVDQVEAHGLFFLCSQSRRVRYYAVTVLRLITEFDAALRKTSNHEEEKTTRLIDILENDSKQVMSFKDDHLSVAERSRLERGMQNSNSQGALLELCTSDVSYDTTLWFKIFPNFVRIAYDKCPFTVTIGRDLVCNRILQLYQAIVIISEPSGRMYYGSDGSNSRMVRTPTTQPEVLVEQFKLYLVFACTTLADPGSVQPSPAQNGQHGRKGSKASSTVDKIVTARTLFKYLNPLLGASLSSVRDAAVTAMGSINIHIYRTLLEELSGHVSRCNDEARARIQPHQRTNSNPRRNRKMDLVRTEITHVYRLTAHFLKLPEVYNDEWIMNNLVTYAKDIKLFLMDVEVQMDWEFQRLRRHYCGLMEELFEGINRTKDPSRWMTFESRKSAFTLMEDWCGFSPNQAQISQREATMRQSLINEQGAGERGNVSAAMEIEKRNLRTAALSAMASLCGGPIRVLTESGSFLYFDARRMLNWIDAIFNAESNRINLIGRRALKNLIVHNQQYPALLDHCILKCYTTEVPKVLASYFTVVVEVLAEHPDYPCPFWKLLGLCLFTLGNDQSGIRSKSAQVLRTVEERQQPARNSKIQDFDISISDKTKAVYKLAQFEISKRLAKQHTELAFYIFSEFTYYFKEVGSVAQRNVVAIILPWIQSIELTVDPNGGPTAQSYVLLANLLEITIKSSAALHNEVQALWQALATGPHPGNVRLILDFIMSLCLERREQNFVEYAKQIVVFLASTSSAPGNKVIEFLLLQITPKSMVTNDKREAVPPPPDINTLPYCADLSEVLPIGTKQAGFSLGQLSLILLVDLMVAPVCLVPDNVPVLLQVVTVLWDHYTALVQEQAREMLVHLIHELVISRLDDDTPRSTRESIEGLIDAIRRHDRSVVWGYEDSNGNVGAHDNKVPPSMEYLTSEMVKTFEITFPGIKEKWGRLSLTWATSCPVRHLACRSFQIFRCILTSLDHYMLGDMIARLCSTISDEDTELQKFSMEVLTTLKTLVAKLDADKLLTFPQLFWTTCACLESINECEFLEAVEMLNEFLDKLDFHSPTVRRMLLDGQPSKWDGSFEGLQPLLYKGLRSSTCLDLTLTTLDKLIILPSDPLIGDGGRFFFTILANFPRLLYAMEEESPDPAVVPTVETLLHIADIQGFRSIAVALDDYLGQRYQSAKDFVVQLYAALREYYLPDLEFQMLTMLMGLLTNATAWVKIHTMRILRVIITEVDMKKPEIASHGSDMISPLLRLLQTEYCMEALEVLDNIMSMTGSSMDKHHLRMSMTRFTSKAVRKEYERAQSLFGIPEASGWAIPMPARKTESTRANTHAVFYMCQMNSQNMEGGMPESDIPTPAEMEFEFEFHDEYAYGYLPVSDRADTMMSDDARGLEHQPMGDLISKLDSLDDFFDDLSSTGPPSEGRSSRTITEFSPDSFDSGAQLYDEQILPILHQASANNNNNNITAAFQSGFADRPSLFSGGGPGPAVVAGSTTSSPISPSMMHPATFGSISSIVGGSGNSMDTGGGPGGVVITSPTASTTSTTSNTSQLRPFLMTNVRPGLHARSITSPSAPASYLANIGDFTSDDDDNNGMADYPEDIDVFSDNDEDTTGGQQQYPRPSTATGSSSGVPQFHHPNYHISSSTSGGGSHSGNHYYNSGSHSASPSVSVGPGPVVPLIPTTSSSATEGGSGTSSKLENMIRPFAQSTRSRMRRLTGGGGGGSSRSARDAAAAAAAAAASVGGPLSPQVPKVPNAFLPLGHQHHHHHHHQPQHSGASGSSAGSGSVLSASGSGSAQSGGQGQGHGLQGQGGVQGQGHNNSSNQSASSRAQTPVLAGEIQMMM</sequence>
<feature type="compositionally biased region" description="Gly residues" evidence="1">
    <location>
        <begin position="2760"/>
        <end position="2778"/>
    </location>
</feature>
<dbReference type="GO" id="GO:0000902">
    <property type="term" value="P:cell morphogenesis"/>
    <property type="evidence" value="ECO:0007669"/>
    <property type="project" value="InterPro"/>
</dbReference>
<feature type="compositionally biased region" description="Low complexity" evidence="1">
    <location>
        <begin position="2779"/>
        <end position="2791"/>
    </location>
</feature>
<dbReference type="InterPro" id="IPR025481">
    <property type="entry name" value="Cell_Morphogen_C"/>
</dbReference>
<evidence type="ECO:0000259" key="2">
    <source>
        <dbReference type="Pfam" id="PF14222"/>
    </source>
</evidence>
<feature type="compositionally biased region" description="Polar residues" evidence="1">
    <location>
        <begin position="1178"/>
        <end position="1187"/>
    </location>
</feature>
<protein>
    <submittedName>
        <fullName evidence="5">Cell morphogenesis N-terminal-domain-containing protein</fullName>
    </submittedName>
</protein>
<feature type="compositionally biased region" description="Basic residues" evidence="1">
    <location>
        <begin position="196"/>
        <end position="210"/>
    </location>
</feature>
<feature type="compositionally biased region" description="Acidic residues" evidence="1">
    <location>
        <begin position="2549"/>
        <end position="2575"/>
    </location>
</feature>
<dbReference type="Pfam" id="PF14222">
    <property type="entry name" value="MOR2-PAG1_N"/>
    <property type="match status" value="1"/>
</dbReference>
<feature type="domain" description="Cell morphogenesis protein N-terminal" evidence="2">
    <location>
        <begin position="358"/>
        <end position="947"/>
    </location>
</feature>
<feature type="compositionally biased region" description="Low complexity" evidence="1">
    <location>
        <begin position="2499"/>
        <end position="2513"/>
    </location>
</feature>
<dbReference type="SUPFAM" id="SSF48371">
    <property type="entry name" value="ARM repeat"/>
    <property type="match status" value="1"/>
</dbReference>
<dbReference type="InterPro" id="IPR016024">
    <property type="entry name" value="ARM-type_fold"/>
</dbReference>
<dbReference type="InterPro" id="IPR039867">
    <property type="entry name" value="Furry/Tao3/Mor2"/>
</dbReference>